<name>A0ABQ8KGC2_9APHY</name>
<keyword evidence="2" id="KW-1185">Reference proteome</keyword>
<evidence type="ECO:0000313" key="2">
    <source>
        <dbReference type="Proteomes" id="UP000814176"/>
    </source>
</evidence>
<dbReference type="SUPFAM" id="SSF52047">
    <property type="entry name" value="RNI-like"/>
    <property type="match status" value="1"/>
</dbReference>
<sequence>MIRAIFASELVTPLISRYQVHHFHRRESAPTTTTHSALALSKWNPFAIVAGRNAAVAVRSPRAPLEISEEIIDCVAAQIDETVWLPELDPWRRTLLSCALVCRAWYHHSQFYLRQFVELRDRNQVLALSKLVRDNPRLGRAVRFVAVSGGSTKNIPHPIPHFGTFVPMLAGKLPNTHTLRLENAEWRIGSISPDTIRYLAMFPSVTTLELRGVTFATVSQLAQLVSALPALRSLKTDRTLCKQVHLDMPTRLPLNARELKDIDMWWNTAPAILEFCTCLSEAALLCTLAICVDEYDALQNRGGRQTLINTSARSLKKLRFGFHTYGLGPEDVDCVAQHVNLSRLVTLEHLILDSRSFLGADHSWIPKVLATVESEWIQRVDVCFIVGARLRLLNTMLISMERLGFLARMDEMLARRPFAKLRPFSVYLTIDMSICAPDDNKLHINLEGEKWPAWDELVRRNMVKSNKRGILCTRITRTAP</sequence>
<dbReference type="RefSeq" id="XP_047778958.1">
    <property type="nucleotide sequence ID" value="XM_047919341.1"/>
</dbReference>
<evidence type="ECO:0000313" key="1">
    <source>
        <dbReference type="EMBL" id="KAH9836720.1"/>
    </source>
</evidence>
<comment type="caution">
    <text evidence="1">The sequence shown here is derived from an EMBL/GenBank/DDBJ whole genome shotgun (WGS) entry which is preliminary data.</text>
</comment>
<protein>
    <recommendedName>
        <fullName evidence="3">F-box domain-containing protein</fullName>
    </recommendedName>
</protein>
<evidence type="ECO:0008006" key="3">
    <source>
        <dbReference type="Google" id="ProtNLM"/>
    </source>
</evidence>
<gene>
    <name evidence="1" type="ORF">C8Q71DRAFT_55819</name>
</gene>
<dbReference type="GeneID" id="72000073"/>
<dbReference type="Gene3D" id="3.80.10.10">
    <property type="entry name" value="Ribonuclease Inhibitor"/>
    <property type="match status" value="1"/>
</dbReference>
<dbReference type="InterPro" id="IPR032675">
    <property type="entry name" value="LRR_dom_sf"/>
</dbReference>
<accession>A0ABQ8KGC2</accession>
<reference evidence="1 2" key="1">
    <citation type="journal article" date="2021" name="Environ. Microbiol.">
        <title>Gene family expansions and transcriptome signatures uncover fungal adaptations to wood decay.</title>
        <authorList>
            <person name="Hage H."/>
            <person name="Miyauchi S."/>
            <person name="Viragh M."/>
            <person name="Drula E."/>
            <person name="Min B."/>
            <person name="Chaduli D."/>
            <person name="Navarro D."/>
            <person name="Favel A."/>
            <person name="Norest M."/>
            <person name="Lesage-Meessen L."/>
            <person name="Balint B."/>
            <person name="Merenyi Z."/>
            <person name="de Eugenio L."/>
            <person name="Morin E."/>
            <person name="Martinez A.T."/>
            <person name="Baldrian P."/>
            <person name="Stursova M."/>
            <person name="Martinez M.J."/>
            <person name="Novotny C."/>
            <person name="Magnuson J.K."/>
            <person name="Spatafora J.W."/>
            <person name="Maurice S."/>
            <person name="Pangilinan J."/>
            <person name="Andreopoulos W."/>
            <person name="LaButti K."/>
            <person name="Hundley H."/>
            <person name="Na H."/>
            <person name="Kuo A."/>
            <person name="Barry K."/>
            <person name="Lipzen A."/>
            <person name="Henrissat B."/>
            <person name="Riley R."/>
            <person name="Ahrendt S."/>
            <person name="Nagy L.G."/>
            <person name="Grigoriev I.V."/>
            <person name="Martin F."/>
            <person name="Rosso M.N."/>
        </authorList>
    </citation>
    <scope>NUCLEOTIDE SEQUENCE [LARGE SCALE GENOMIC DNA]</scope>
    <source>
        <strain evidence="1 2">CIRM-BRFM 1785</strain>
    </source>
</reference>
<dbReference type="Proteomes" id="UP000814176">
    <property type="component" value="Unassembled WGS sequence"/>
</dbReference>
<organism evidence="1 2">
    <name type="scientific">Rhodofomes roseus</name>
    <dbReference type="NCBI Taxonomy" id="34475"/>
    <lineage>
        <taxon>Eukaryota</taxon>
        <taxon>Fungi</taxon>
        <taxon>Dikarya</taxon>
        <taxon>Basidiomycota</taxon>
        <taxon>Agaricomycotina</taxon>
        <taxon>Agaricomycetes</taxon>
        <taxon>Polyporales</taxon>
        <taxon>Rhodofomes</taxon>
    </lineage>
</organism>
<dbReference type="EMBL" id="JADCUA010000010">
    <property type="protein sequence ID" value="KAH9836720.1"/>
    <property type="molecule type" value="Genomic_DNA"/>
</dbReference>
<proteinExistence type="predicted"/>